<protein>
    <submittedName>
        <fullName evidence="1">ANF_receptor domain-containing protein</fullName>
    </submittedName>
</protein>
<proteinExistence type="predicted"/>
<reference evidence="1" key="1">
    <citation type="submission" date="2016-06" db="UniProtKB">
        <authorList>
            <consortium name="WormBaseParasite"/>
        </authorList>
    </citation>
    <scope>IDENTIFICATION</scope>
</reference>
<evidence type="ECO:0000313" key="1">
    <source>
        <dbReference type="WBParaSite" id="SSLN_0001375501-mRNA-1"/>
    </source>
</evidence>
<dbReference type="WBParaSite" id="SSLN_0001375501-mRNA-1">
    <property type="protein sequence ID" value="SSLN_0001375501-mRNA-1"/>
    <property type="gene ID" value="SSLN_0001375501"/>
</dbReference>
<sequence>LTLVIVTRGVYSAKGVAIDELCLADEGNLNHWTQSGHTIIKANMSANKVVIAACSSLVFDNEVNIKEESIPFVLSTFNALWKADYNVAKLLNCDWPMSEAGHEIIQRQTQNPLTHTNDISQAASTNQSQAAPGTRIKGNYNVRLLYDYEVYIASPSMMFTSLIDIILDYDRHSVWTVYTVLERMFVFPVPAGSQGYDWLNEGIISPKQTINLPIYSVFSPLCNYNFGLVIGYLFVTFATHTELVCFGKPIDRCAPIHV</sequence>
<accession>A0A183T9V4</accession>
<dbReference type="AlphaFoldDB" id="A0A183T9V4"/>
<organism evidence="1">
    <name type="scientific">Schistocephalus solidus</name>
    <name type="common">Tapeworm</name>
    <dbReference type="NCBI Taxonomy" id="70667"/>
    <lineage>
        <taxon>Eukaryota</taxon>
        <taxon>Metazoa</taxon>
        <taxon>Spiralia</taxon>
        <taxon>Lophotrochozoa</taxon>
        <taxon>Platyhelminthes</taxon>
        <taxon>Cestoda</taxon>
        <taxon>Eucestoda</taxon>
        <taxon>Diphyllobothriidea</taxon>
        <taxon>Diphyllobothriidae</taxon>
        <taxon>Schistocephalus</taxon>
    </lineage>
</organism>
<name>A0A183T9V4_SCHSO</name>